<dbReference type="EMBL" id="CARXXK010001583">
    <property type="protein sequence ID" value="CAI6376864.1"/>
    <property type="molecule type" value="Genomic_DNA"/>
</dbReference>
<dbReference type="Proteomes" id="UP001160148">
    <property type="component" value="Unassembled WGS sequence"/>
</dbReference>
<name>A0AAV0Y7E0_9HEMI</name>
<reference evidence="2 3" key="1">
    <citation type="submission" date="2023-01" db="EMBL/GenBank/DDBJ databases">
        <authorList>
            <person name="Whitehead M."/>
        </authorList>
    </citation>
    <scope>NUCLEOTIDE SEQUENCE [LARGE SCALE GENOMIC DNA]</scope>
</reference>
<feature type="domain" description="DUF4806" evidence="1">
    <location>
        <begin position="57"/>
        <end position="140"/>
    </location>
</feature>
<evidence type="ECO:0000313" key="3">
    <source>
        <dbReference type="Proteomes" id="UP001160148"/>
    </source>
</evidence>
<dbReference type="InterPro" id="IPR032071">
    <property type="entry name" value="DUF4806"/>
</dbReference>
<accession>A0AAV0Y7E0</accession>
<proteinExistence type="predicted"/>
<protein>
    <recommendedName>
        <fullName evidence="1">DUF4806 domain-containing protein</fullName>
    </recommendedName>
</protein>
<evidence type="ECO:0000259" key="1">
    <source>
        <dbReference type="Pfam" id="PF16064"/>
    </source>
</evidence>
<gene>
    <name evidence="2" type="ORF">MEUPH1_LOCUS30195</name>
</gene>
<keyword evidence="3" id="KW-1185">Reference proteome</keyword>
<evidence type="ECO:0000313" key="2">
    <source>
        <dbReference type="EMBL" id="CAI6376864.1"/>
    </source>
</evidence>
<dbReference type="PANTHER" id="PTHR34153:SF2">
    <property type="entry name" value="SI:CH211-262H13.3-RELATED"/>
    <property type="match status" value="1"/>
</dbReference>
<comment type="caution">
    <text evidence="2">The sequence shown here is derived from an EMBL/GenBank/DDBJ whole genome shotgun (WGS) entry which is preliminary data.</text>
</comment>
<dbReference type="AlphaFoldDB" id="A0AAV0Y7E0"/>
<organism evidence="2 3">
    <name type="scientific">Macrosiphum euphorbiae</name>
    <name type="common">potato aphid</name>
    <dbReference type="NCBI Taxonomy" id="13131"/>
    <lineage>
        <taxon>Eukaryota</taxon>
        <taxon>Metazoa</taxon>
        <taxon>Ecdysozoa</taxon>
        <taxon>Arthropoda</taxon>
        <taxon>Hexapoda</taxon>
        <taxon>Insecta</taxon>
        <taxon>Pterygota</taxon>
        <taxon>Neoptera</taxon>
        <taxon>Paraneoptera</taxon>
        <taxon>Hemiptera</taxon>
        <taxon>Sternorrhyncha</taxon>
        <taxon>Aphidomorpha</taxon>
        <taxon>Aphidoidea</taxon>
        <taxon>Aphididae</taxon>
        <taxon>Macrosiphini</taxon>
        <taxon>Macrosiphum</taxon>
    </lineage>
</organism>
<dbReference type="Pfam" id="PF16064">
    <property type="entry name" value="DUF4806"/>
    <property type="match status" value="1"/>
</dbReference>
<sequence length="173" mass="19422">MSRILVLTELRLEEHTKILSNIMLALSQINDSAKNPVSLSPSSNMSSDKLAAGIYSKLPLNNNEEMAGITSQIINDEDTLLKLAKMLITLISGSDVKQLIRRILKKLITDELAIEYNYTGHKNTKKPFNKTILSTLLTHAVQMVFSNTTIKEIELTTSIWLTKAPERLKNKKN</sequence>
<dbReference type="PANTHER" id="PTHR34153">
    <property type="entry name" value="SI:CH211-262H13.3-RELATED-RELATED"/>
    <property type="match status" value="1"/>
</dbReference>